<keyword evidence="1" id="KW-1133">Transmembrane helix</keyword>
<name>A0A0D1V433_ANEMI</name>
<dbReference type="Proteomes" id="UP000037269">
    <property type="component" value="Unassembled WGS sequence"/>
</dbReference>
<keyword evidence="4" id="KW-1185">Reference proteome</keyword>
<evidence type="ECO:0000256" key="1">
    <source>
        <dbReference type="SAM" id="Phobius"/>
    </source>
</evidence>
<dbReference type="GeneID" id="42307717"/>
<dbReference type="AlphaFoldDB" id="A0A0D1V433"/>
<dbReference type="Proteomes" id="UP000182836">
    <property type="component" value="Unassembled WGS sequence"/>
</dbReference>
<accession>A0A0D1V433</accession>
<keyword evidence="1" id="KW-0472">Membrane</keyword>
<organism evidence="2 4">
    <name type="scientific">Aneurinibacillus migulanus</name>
    <name type="common">Bacillus migulanus</name>
    <dbReference type="NCBI Taxonomy" id="47500"/>
    <lineage>
        <taxon>Bacteria</taxon>
        <taxon>Bacillati</taxon>
        <taxon>Bacillota</taxon>
        <taxon>Bacilli</taxon>
        <taxon>Bacillales</taxon>
        <taxon>Paenibacillaceae</taxon>
        <taxon>Aneurinibacillus group</taxon>
        <taxon>Aneurinibacillus</taxon>
    </lineage>
</organism>
<dbReference type="OrthoDB" id="9917934at2"/>
<evidence type="ECO:0000313" key="3">
    <source>
        <dbReference type="EMBL" id="SDJ37064.1"/>
    </source>
</evidence>
<gene>
    <name evidence="2" type="ORF">AF333_21500</name>
    <name evidence="3" type="ORF">SAMN04487909_116104</name>
</gene>
<feature type="transmembrane region" description="Helical" evidence="1">
    <location>
        <begin position="15"/>
        <end position="36"/>
    </location>
</feature>
<dbReference type="PATRIC" id="fig|47500.8.peg.981"/>
<dbReference type="EMBL" id="LGUG01000004">
    <property type="protein sequence ID" value="KON97635.1"/>
    <property type="molecule type" value="Genomic_DNA"/>
</dbReference>
<dbReference type="RefSeq" id="WP_043066828.1">
    <property type="nucleotide sequence ID" value="NZ_BJOA01000209.1"/>
</dbReference>
<evidence type="ECO:0000313" key="5">
    <source>
        <dbReference type="Proteomes" id="UP000182836"/>
    </source>
</evidence>
<protein>
    <submittedName>
        <fullName evidence="2">Uncharacterized protein</fullName>
    </submittedName>
</protein>
<dbReference type="EMBL" id="FNED01000016">
    <property type="protein sequence ID" value="SDJ37064.1"/>
    <property type="molecule type" value="Genomic_DNA"/>
</dbReference>
<keyword evidence="1" id="KW-0812">Transmembrane</keyword>
<sequence>MPDMTIVQRVAESQYVFGILFIFLFLAATVAGTWLYKNLLKENDERERKIIEMQEKKRNNYKKFAEMIGLDVNKPVSVMGKHYFDSDEGLTIVLQGDDGTFWQNKLKTEAANHLIESLDFKSDIEDDYLIKEKTFVSLLCTIGGSGFATLRKASLLKKAIS</sequence>
<reference evidence="2 4" key="1">
    <citation type="submission" date="2015-07" db="EMBL/GenBank/DDBJ databases">
        <title>Fjat-14205 dsm 2895.</title>
        <authorList>
            <person name="Liu B."/>
            <person name="Wang J."/>
            <person name="Zhu Y."/>
            <person name="Liu G."/>
            <person name="Chen Q."/>
            <person name="Chen Z."/>
            <person name="Lan J."/>
            <person name="Che J."/>
            <person name="Ge C."/>
            <person name="Shi H."/>
            <person name="Pan Z."/>
            <person name="Liu X."/>
        </authorList>
    </citation>
    <scope>NUCLEOTIDE SEQUENCE [LARGE SCALE GENOMIC DNA]</scope>
    <source>
        <strain evidence="2 4">DSM 2895</strain>
    </source>
</reference>
<reference evidence="3 5" key="2">
    <citation type="submission" date="2016-10" db="EMBL/GenBank/DDBJ databases">
        <authorList>
            <person name="de Groot N.N."/>
        </authorList>
    </citation>
    <scope>NUCLEOTIDE SEQUENCE [LARGE SCALE GENOMIC DNA]</scope>
    <source>
        <strain evidence="3 5">DSM 2895</strain>
    </source>
</reference>
<evidence type="ECO:0000313" key="2">
    <source>
        <dbReference type="EMBL" id="KON97635.1"/>
    </source>
</evidence>
<evidence type="ECO:0000313" key="4">
    <source>
        <dbReference type="Proteomes" id="UP000037269"/>
    </source>
</evidence>
<proteinExistence type="predicted"/>